<dbReference type="InterPro" id="IPR052517">
    <property type="entry name" value="GlcG_carb_metab_protein"/>
</dbReference>
<dbReference type="Gene3D" id="3.30.450.150">
    <property type="entry name" value="Haem-degrading domain"/>
    <property type="match status" value="1"/>
</dbReference>
<organism evidence="1 2">
    <name type="scientific">Candidatus Thiodiazotropha taylori</name>
    <dbReference type="NCBI Taxonomy" id="2792791"/>
    <lineage>
        <taxon>Bacteria</taxon>
        <taxon>Pseudomonadati</taxon>
        <taxon>Pseudomonadota</taxon>
        <taxon>Gammaproteobacteria</taxon>
        <taxon>Chromatiales</taxon>
        <taxon>Sedimenticolaceae</taxon>
        <taxon>Candidatus Thiodiazotropha</taxon>
    </lineage>
</organism>
<sequence>MELAVNEPQIHWRAAADAVAAAVQQAEEMGIKINAAVVDKGGNLLAFQRMNGAFLHSIGISIDKAYTAAGFGFPTRKWMDEIRDIPQLREGIVQRDRLVIFGGGLPIVSNDQVIGAIGVSGGSEEQDEICAKAGLQQLGL</sequence>
<dbReference type="Pfam" id="PF03928">
    <property type="entry name" value="HbpS-like"/>
    <property type="match status" value="1"/>
</dbReference>
<evidence type="ECO:0000313" key="1">
    <source>
        <dbReference type="EMBL" id="MCG7948722.1"/>
    </source>
</evidence>
<dbReference type="AlphaFoldDB" id="A0A9E4T751"/>
<dbReference type="InterPro" id="IPR005624">
    <property type="entry name" value="PduO/GlcC-like"/>
</dbReference>
<dbReference type="EMBL" id="JAEPCM010000773">
    <property type="protein sequence ID" value="MCG7948722.1"/>
    <property type="molecule type" value="Genomic_DNA"/>
</dbReference>
<reference evidence="1" key="1">
    <citation type="journal article" date="2021" name="Proc. Natl. Acad. Sci. U.S.A.">
        <title>Global biogeography of chemosynthetic symbionts reveals both localized and globally distributed symbiont groups. .</title>
        <authorList>
            <person name="Osvatic J.T."/>
            <person name="Wilkins L.G.E."/>
            <person name="Leibrecht L."/>
            <person name="Leray M."/>
            <person name="Zauner S."/>
            <person name="Polzin J."/>
            <person name="Camacho Y."/>
            <person name="Gros O."/>
            <person name="van Gils J.A."/>
            <person name="Eisen J.A."/>
            <person name="Petersen J.M."/>
            <person name="Yuen B."/>
        </authorList>
    </citation>
    <scope>NUCLEOTIDE SEQUENCE</scope>
    <source>
        <strain evidence="1">MAGclacostrist064TRANS</strain>
    </source>
</reference>
<proteinExistence type="predicted"/>
<protein>
    <submittedName>
        <fullName evidence="1">Heme-binding protein</fullName>
    </submittedName>
</protein>
<comment type="caution">
    <text evidence="1">The sequence shown here is derived from an EMBL/GenBank/DDBJ whole genome shotgun (WGS) entry which is preliminary data.</text>
</comment>
<evidence type="ECO:0000313" key="2">
    <source>
        <dbReference type="Proteomes" id="UP000886667"/>
    </source>
</evidence>
<accession>A0A9E4T751</accession>
<dbReference type="PANTHER" id="PTHR34309">
    <property type="entry name" value="SLR1406 PROTEIN"/>
    <property type="match status" value="1"/>
</dbReference>
<gene>
    <name evidence="1" type="ORF">JAZ07_20465</name>
</gene>
<dbReference type="SUPFAM" id="SSF143744">
    <property type="entry name" value="GlcG-like"/>
    <property type="match status" value="1"/>
</dbReference>
<dbReference type="Proteomes" id="UP000886667">
    <property type="component" value="Unassembled WGS sequence"/>
</dbReference>
<dbReference type="InterPro" id="IPR038084">
    <property type="entry name" value="PduO/GlcC-like_sf"/>
</dbReference>
<dbReference type="PANTHER" id="PTHR34309:SF1">
    <property type="entry name" value="PROTEIN GLCG"/>
    <property type="match status" value="1"/>
</dbReference>
<name>A0A9E4T751_9GAMM</name>